<evidence type="ECO:0000313" key="1">
    <source>
        <dbReference type="EMBL" id="GAA3882310.1"/>
    </source>
</evidence>
<dbReference type="Proteomes" id="UP001501563">
    <property type="component" value="Unassembled WGS sequence"/>
</dbReference>
<protein>
    <submittedName>
        <fullName evidence="1">Uncharacterized protein</fullName>
    </submittedName>
</protein>
<name>A0ABP7KMW7_9ACTN</name>
<organism evidence="1 2">
    <name type="scientific">Streptomyces lannensis</name>
    <dbReference type="NCBI Taxonomy" id="766498"/>
    <lineage>
        <taxon>Bacteria</taxon>
        <taxon>Bacillati</taxon>
        <taxon>Actinomycetota</taxon>
        <taxon>Actinomycetes</taxon>
        <taxon>Kitasatosporales</taxon>
        <taxon>Streptomycetaceae</taxon>
        <taxon>Streptomyces</taxon>
    </lineage>
</organism>
<dbReference type="EMBL" id="BAAAZA010000018">
    <property type="protein sequence ID" value="GAA3882310.1"/>
    <property type="molecule type" value="Genomic_DNA"/>
</dbReference>
<evidence type="ECO:0000313" key="2">
    <source>
        <dbReference type="Proteomes" id="UP001501563"/>
    </source>
</evidence>
<gene>
    <name evidence="1" type="ORF">GCM10022207_56460</name>
</gene>
<accession>A0ABP7KMW7</accession>
<keyword evidence="2" id="KW-1185">Reference proteome</keyword>
<sequence>MSEWRDAEEVPLPIPARVPAREEVEFNRTGLWLTLSREGRRQRTQVIQYRDLPDGTRAILTIVDWPSPSIPMVWVAWDPDRMSLEYTSREVLATAEAQPREGDAQAIGTGEMLDCFTGDHTTYWPHREVEVRVGGLWRPGRLRCIYRGPHKRAVALVTTSLYEPEWGAWVAFKRMYRWDPAAIRPARPPDPPS</sequence>
<proteinExistence type="predicted"/>
<dbReference type="RefSeq" id="WP_331265231.1">
    <property type="nucleotide sequence ID" value="NZ_BAAAZA010000018.1"/>
</dbReference>
<reference evidence="2" key="1">
    <citation type="journal article" date="2019" name="Int. J. Syst. Evol. Microbiol.">
        <title>The Global Catalogue of Microorganisms (GCM) 10K type strain sequencing project: providing services to taxonomists for standard genome sequencing and annotation.</title>
        <authorList>
            <consortium name="The Broad Institute Genomics Platform"/>
            <consortium name="The Broad Institute Genome Sequencing Center for Infectious Disease"/>
            <person name="Wu L."/>
            <person name="Ma J."/>
        </authorList>
    </citation>
    <scope>NUCLEOTIDE SEQUENCE [LARGE SCALE GENOMIC DNA]</scope>
    <source>
        <strain evidence="2">JCM 16578</strain>
    </source>
</reference>
<comment type="caution">
    <text evidence="1">The sequence shown here is derived from an EMBL/GenBank/DDBJ whole genome shotgun (WGS) entry which is preliminary data.</text>
</comment>